<dbReference type="Gene3D" id="3.40.50.2300">
    <property type="match status" value="2"/>
</dbReference>
<protein>
    <submittedName>
        <fullName evidence="6">LacI family transcriptional regulator</fullName>
    </submittedName>
</protein>
<gene>
    <name evidence="6" type="ORF">H9786_05670</name>
</gene>
<keyword evidence="2" id="KW-0805">Transcription regulation</keyword>
<keyword evidence="1" id="KW-0678">Repressor</keyword>
<dbReference type="InterPro" id="IPR028082">
    <property type="entry name" value="Peripla_BP_I"/>
</dbReference>
<name>A0A9D2LCH7_9MICO</name>
<reference evidence="6" key="1">
    <citation type="journal article" date="2021" name="PeerJ">
        <title>Extensive microbial diversity within the chicken gut microbiome revealed by metagenomics and culture.</title>
        <authorList>
            <person name="Gilroy R."/>
            <person name="Ravi A."/>
            <person name="Getino M."/>
            <person name="Pursley I."/>
            <person name="Horton D.L."/>
            <person name="Alikhan N.F."/>
            <person name="Baker D."/>
            <person name="Gharbi K."/>
            <person name="Hall N."/>
            <person name="Watson M."/>
            <person name="Adriaenssens E.M."/>
            <person name="Foster-Nyarko E."/>
            <person name="Jarju S."/>
            <person name="Secka A."/>
            <person name="Antonio M."/>
            <person name="Oren A."/>
            <person name="Chaudhuri R.R."/>
            <person name="La Ragione R."/>
            <person name="Hildebrand F."/>
            <person name="Pallen M.J."/>
        </authorList>
    </citation>
    <scope>NUCLEOTIDE SEQUENCE</scope>
    <source>
        <strain evidence="6">ChiHjej13B12-24818</strain>
    </source>
</reference>
<dbReference type="Pfam" id="PF13377">
    <property type="entry name" value="Peripla_BP_3"/>
    <property type="match status" value="1"/>
</dbReference>
<reference evidence="6" key="2">
    <citation type="submission" date="2021-04" db="EMBL/GenBank/DDBJ databases">
        <authorList>
            <person name="Gilroy R."/>
        </authorList>
    </citation>
    <scope>NUCLEOTIDE SEQUENCE</scope>
    <source>
        <strain evidence="6">ChiHjej13B12-24818</strain>
    </source>
</reference>
<dbReference type="CDD" id="cd06267">
    <property type="entry name" value="PBP1_LacI_sugar_binding-like"/>
    <property type="match status" value="1"/>
</dbReference>
<dbReference type="SUPFAM" id="SSF47413">
    <property type="entry name" value="lambda repressor-like DNA-binding domains"/>
    <property type="match status" value="1"/>
</dbReference>
<dbReference type="PANTHER" id="PTHR30146">
    <property type="entry name" value="LACI-RELATED TRANSCRIPTIONAL REPRESSOR"/>
    <property type="match status" value="1"/>
</dbReference>
<evidence type="ECO:0000256" key="2">
    <source>
        <dbReference type="ARBA" id="ARBA00023015"/>
    </source>
</evidence>
<proteinExistence type="predicted"/>
<evidence type="ECO:0000313" key="6">
    <source>
        <dbReference type="EMBL" id="HJB10005.1"/>
    </source>
</evidence>
<dbReference type="AlphaFoldDB" id="A0A9D2LCH7"/>
<evidence type="ECO:0000256" key="4">
    <source>
        <dbReference type="ARBA" id="ARBA00023163"/>
    </source>
</evidence>
<accession>A0A9D2LCH7</accession>
<keyword evidence="3" id="KW-0238">DNA-binding</keyword>
<dbReference type="InterPro" id="IPR000843">
    <property type="entry name" value="HTH_LacI"/>
</dbReference>
<comment type="caution">
    <text evidence="6">The sequence shown here is derived from an EMBL/GenBank/DDBJ whole genome shotgun (WGS) entry which is preliminary data.</text>
</comment>
<evidence type="ECO:0000259" key="5">
    <source>
        <dbReference type="PROSITE" id="PS50932"/>
    </source>
</evidence>
<evidence type="ECO:0000313" key="7">
    <source>
        <dbReference type="Proteomes" id="UP000823823"/>
    </source>
</evidence>
<feature type="domain" description="HTH lacI-type" evidence="5">
    <location>
        <begin position="1"/>
        <end position="42"/>
    </location>
</feature>
<dbReference type="PANTHER" id="PTHR30146:SF148">
    <property type="entry name" value="HTH-TYPE TRANSCRIPTIONAL REPRESSOR PURR-RELATED"/>
    <property type="match status" value="1"/>
</dbReference>
<keyword evidence="4" id="KW-0804">Transcription</keyword>
<dbReference type="PROSITE" id="PS50932">
    <property type="entry name" value="HTH_LACI_2"/>
    <property type="match status" value="1"/>
</dbReference>
<dbReference type="CDD" id="cd01392">
    <property type="entry name" value="HTH_LacI"/>
    <property type="match status" value="1"/>
</dbReference>
<dbReference type="GO" id="GO:0003700">
    <property type="term" value="F:DNA-binding transcription factor activity"/>
    <property type="evidence" value="ECO:0007669"/>
    <property type="project" value="TreeGrafter"/>
</dbReference>
<dbReference type="GO" id="GO:0000976">
    <property type="term" value="F:transcription cis-regulatory region binding"/>
    <property type="evidence" value="ECO:0007669"/>
    <property type="project" value="TreeGrafter"/>
</dbReference>
<dbReference type="Gene3D" id="1.10.260.40">
    <property type="entry name" value="lambda repressor-like DNA-binding domains"/>
    <property type="match status" value="1"/>
</dbReference>
<dbReference type="InterPro" id="IPR010982">
    <property type="entry name" value="Lambda_DNA-bd_dom_sf"/>
</dbReference>
<dbReference type="SMART" id="SM00354">
    <property type="entry name" value="HTH_LACI"/>
    <property type="match status" value="1"/>
</dbReference>
<dbReference type="EMBL" id="DWZH01000039">
    <property type="protein sequence ID" value="HJB10005.1"/>
    <property type="molecule type" value="Genomic_DNA"/>
</dbReference>
<dbReference type="SUPFAM" id="SSF53822">
    <property type="entry name" value="Periplasmic binding protein-like I"/>
    <property type="match status" value="1"/>
</dbReference>
<sequence length="322" mass="34567">MSLVVSGRAAEGGVSASTQERIRRAMSELGYVPDAAARSLRGGRNGLFGVFTYEPVFPSQPDDYFHEFLVGIEMAAAQHGQDLVLFSSAQQADGRRSIFSDGASRLHLADGSIILGMHRDDGELRRLVDDGYPFVSLGRYDPVPEAAWVGVDYDRAVHSIIDDLHAAGHESFVYIAGDDDRLPSRARRDSFKAATRDDASVIVGGSELGVEQMRDWVRRGVTTVVAENPLIAEGVAITANRAGLRVPDHLSAVSLEVPLRNGRAAGWSHLVIPKRDVGIRTVGVLAAILDGKLPRGHHETVQCLPHHLGTITSPGTSPAAVS</sequence>
<evidence type="ECO:0000256" key="3">
    <source>
        <dbReference type="ARBA" id="ARBA00023125"/>
    </source>
</evidence>
<organism evidence="6 7">
    <name type="scientific">Candidatus Brachybacterium merdavium</name>
    <dbReference type="NCBI Taxonomy" id="2838513"/>
    <lineage>
        <taxon>Bacteria</taxon>
        <taxon>Bacillati</taxon>
        <taxon>Actinomycetota</taxon>
        <taxon>Actinomycetes</taxon>
        <taxon>Micrococcales</taxon>
        <taxon>Dermabacteraceae</taxon>
        <taxon>Brachybacterium</taxon>
    </lineage>
</organism>
<evidence type="ECO:0000256" key="1">
    <source>
        <dbReference type="ARBA" id="ARBA00022491"/>
    </source>
</evidence>
<dbReference type="Proteomes" id="UP000823823">
    <property type="component" value="Unassembled WGS sequence"/>
</dbReference>
<dbReference type="InterPro" id="IPR046335">
    <property type="entry name" value="LacI/GalR-like_sensor"/>
</dbReference>